<evidence type="ECO:0000256" key="15">
    <source>
        <dbReference type="PROSITE-ProRule" id="PRU00175"/>
    </source>
</evidence>
<dbReference type="InterPro" id="IPR016135">
    <property type="entry name" value="UBQ-conjugating_enzyme/RWD"/>
</dbReference>
<dbReference type="GO" id="GO:0005737">
    <property type="term" value="C:cytoplasm"/>
    <property type="evidence" value="ECO:0007669"/>
    <property type="project" value="UniProtKB-ARBA"/>
</dbReference>
<evidence type="ECO:0000256" key="11">
    <source>
        <dbReference type="ARBA" id="ARBA00022833"/>
    </source>
</evidence>
<gene>
    <name evidence="18" type="ORF">PILCRDRAFT_387571</name>
</gene>
<comment type="pathway">
    <text evidence="3">Protein modification; protein ubiquitination.</text>
</comment>
<evidence type="ECO:0000256" key="10">
    <source>
        <dbReference type="ARBA" id="ARBA00022786"/>
    </source>
</evidence>
<dbReference type="PROSITE" id="PS00518">
    <property type="entry name" value="ZF_RING_1"/>
    <property type="match status" value="1"/>
</dbReference>
<keyword evidence="7" id="KW-0479">Metal-binding</keyword>
<dbReference type="EC" id="2.3.2.31" evidence="4"/>
<dbReference type="SUPFAM" id="SSF54495">
    <property type="entry name" value="UBC-like"/>
    <property type="match status" value="1"/>
</dbReference>
<dbReference type="InterPro" id="IPR031127">
    <property type="entry name" value="E3_UB_ligase_RBR"/>
</dbReference>
<organism evidence="18 19">
    <name type="scientific">Piloderma croceum (strain F 1598)</name>
    <dbReference type="NCBI Taxonomy" id="765440"/>
    <lineage>
        <taxon>Eukaryota</taxon>
        <taxon>Fungi</taxon>
        <taxon>Dikarya</taxon>
        <taxon>Basidiomycota</taxon>
        <taxon>Agaricomycotina</taxon>
        <taxon>Agaricomycetes</taxon>
        <taxon>Agaricomycetidae</taxon>
        <taxon>Atheliales</taxon>
        <taxon>Atheliaceae</taxon>
        <taxon>Piloderma</taxon>
    </lineage>
</organism>
<evidence type="ECO:0000256" key="9">
    <source>
        <dbReference type="ARBA" id="ARBA00022771"/>
    </source>
</evidence>
<dbReference type="STRING" id="765440.A0A0C3C4J8"/>
<proteinExistence type="inferred from homology"/>
<dbReference type="AlphaFoldDB" id="A0A0C3C4J8"/>
<evidence type="ECO:0000256" key="5">
    <source>
        <dbReference type="ARBA" id="ARBA00022679"/>
    </source>
</evidence>
<comment type="subcellular location">
    <subcellularLocation>
        <location evidence="2">Membrane</location>
        <topology evidence="2">Single-pass membrane protein</topology>
    </subcellularLocation>
</comment>
<dbReference type="Gene3D" id="1.20.120.1750">
    <property type="match status" value="1"/>
</dbReference>
<dbReference type="PANTHER" id="PTHR11685">
    <property type="entry name" value="RBR FAMILY RING FINGER AND IBR DOMAIN-CONTAINING"/>
    <property type="match status" value="1"/>
</dbReference>
<sequence length="438" mass="49554">MSDLSDWTVKLEVCVELGESRTVLVIDDGTVIESTPSENLKDNLTPPTTPERSQELLLSSLPPLILHLILPPNYPLHAPPQIVSLRATHSWFLRIPDLQDLLIDMWQAGEGVLYNWVESIRTAEFLTSMNIDYNSIIRLSHPAPHILSPHLASHDITILASQFSLNTYACAVCLESHKGTRCLQLSCGHIFCRSCLEAFWKLCIQEGDVGRVGCPDPECVWEAEEEEVARIVTPDEVERWRWLREKKAIEKDPTMLHCPLPFCQAAVPKPQGPVEDESGWSRLRTCQSCGFSFCSFCKRTWHGPLSDCPISVTESVVSEYVNLEEDSPKRVLIERRYGKATILRLVAKYEEDRSNAEWFTSSTMPCPGCRVHVEKSAGCNHMTCAKCAQHFCYRCGAQIDPSSPYKHFNIPGTSCWSKLFEFRPEDAEWQPVEAFDAL</sequence>
<dbReference type="InterPro" id="IPR047548">
    <property type="entry name" value="Rcat_RBR_RNF14"/>
</dbReference>
<dbReference type="InterPro" id="IPR001841">
    <property type="entry name" value="Znf_RING"/>
</dbReference>
<dbReference type="InterPro" id="IPR002867">
    <property type="entry name" value="IBR_dom"/>
</dbReference>
<keyword evidence="19" id="KW-1185">Reference proteome</keyword>
<dbReference type="SUPFAM" id="SSF57850">
    <property type="entry name" value="RING/U-box"/>
    <property type="match status" value="3"/>
</dbReference>
<evidence type="ECO:0000256" key="6">
    <source>
        <dbReference type="ARBA" id="ARBA00022692"/>
    </source>
</evidence>
<evidence type="ECO:0000256" key="1">
    <source>
        <dbReference type="ARBA" id="ARBA00001798"/>
    </source>
</evidence>
<dbReference type="SMART" id="SM00647">
    <property type="entry name" value="IBR"/>
    <property type="match status" value="2"/>
</dbReference>
<dbReference type="EMBL" id="KN832987">
    <property type="protein sequence ID" value="KIM84557.1"/>
    <property type="molecule type" value="Genomic_DNA"/>
</dbReference>
<dbReference type="InterPro" id="IPR006575">
    <property type="entry name" value="RWD_dom"/>
</dbReference>
<dbReference type="CDD" id="cd20354">
    <property type="entry name" value="Rcat_RBR_RNF14"/>
    <property type="match status" value="1"/>
</dbReference>
<name>A0A0C3C4J8_PILCF</name>
<keyword evidence="6" id="KW-0812">Transmembrane</keyword>
<reference evidence="19" key="2">
    <citation type="submission" date="2015-01" db="EMBL/GenBank/DDBJ databases">
        <title>Evolutionary Origins and Diversification of the Mycorrhizal Mutualists.</title>
        <authorList>
            <consortium name="DOE Joint Genome Institute"/>
            <consortium name="Mycorrhizal Genomics Consortium"/>
            <person name="Kohler A."/>
            <person name="Kuo A."/>
            <person name="Nagy L.G."/>
            <person name="Floudas D."/>
            <person name="Copeland A."/>
            <person name="Barry K.W."/>
            <person name="Cichocki N."/>
            <person name="Veneault-Fourrey C."/>
            <person name="LaButti K."/>
            <person name="Lindquist E.A."/>
            <person name="Lipzen A."/>
            <person name="Lundell T."/>
            <person name="Morin E."/>
            <person name="Murat C."/>
            <person name="Riley R."/>
            <person name="Ohm R."/>
            <person name="Sun H."/>
            <person name="Tunlid A."/>
            <person name="Henrissat B."/>
            <person name="Grigoriev I.V."/>
            <person name="Hibbett D.S."/>
            <person name="Martin F."/>
        </authorList>
    </citation>
    <scope>NUCLEOTIDE SEQUENCE [LARGE SCALE GENOMIC DNA]</scope>
    <source>
        <strain evidence="19">F 1598</strain>
    </source>
</reference>
<evidence type="ECO:0000256" key="8">
    <source>
        <dbReference type="ARBA" id="ARBA00022737"/>
    </source>
</evidence>
<dbReference type="FunCoup" id="A0A0C3C4J8">
    <property type="interactions" value="132"/>
</dbReference>
<dbReference type="CDD" id="cd20341">
    <property type="entry name" value="BRcat_RBR_RNF14"/>
    <property type="match status" value="1"/>
</dbReference>
<dbReference type="Gene3D" id="3.30.40.10">
    <property type="entry name" value="Zinc/RING finger domain, C3HC4 (zinc finger)"/>
    <property type="match status" value="1"/>
</dbReference>
<protein>
    <recommendedName>
        <fullName evidence="4">RBR-type E3 ubiquitin transferase</fullName>
        <ecNumber evidence="4">2.3.2.31</ecNumber>
    </recommendedName>
</protein>
<dbReference type="InterPro" id="IPR044066">
    <property type="entry name" value="TRIAD_supradom"/>
</dbReference>
<evidence type="ECO:0000256" key="2">
    <source>
        <dbReference type="ARBA" id="ARBA00004167"/>
    </source>
</evidence>
<feature type="domain" description="RING-type" evidence="16">
    <location>
        <begin position="170"/>
        <end position="215"/>
    </location>
</feature>
<dbReference type="InParanoid" id="A0A0C3C4J8"/>
<evidence type="ECO:0000256" key="4">
    <source>
        <dbReference type="ARBA" id="ARBA00012251"/>
    </source>
</evidence>
<feature type="domain" description="RING-type" evidence="17">
    <location>
        <begin position="166"/>
        <end position="419"/>
    </location>
</feature>
<dbReference type="Pfam" id="PF05773">
    <property type="entry name" value="RWD"/>
    <property type="match status" value="1"/>
</dbReference>
<evidence type="ECO:0000256" key="3">
    <source>
        <dbReference type="ARBA" id="ARBA00004906"/>
    </source>
</evidence>
<evidence type="ECO:0000256" key="12">
    <source>
        <dbReference type="ARBA" id="ARBA00022989"/>
    </source>
</evidence>
<evidence type="ECO:0000259" key="17">
    <source>
        <dbReference type="PROSITE" id="PS51873"/>
    </source>
</evidence>
<keyword evidence="10" id="KW-0833">Ubl conjugation pathway</keyword>
<keyword evidence="9 15" id="KW-0863">Zinc-finger</keyword>
<dbReference type="Pfam" id="PF01485">
    <property type="entry name" value="IBR"/>
    <property type="match status" value="1"/>
</dbReference>
<dbReference type="FunFam" id="3.30.40.10:FF:000051">
    <property type="entry name" value="RBR-type E3 ubiquitin transferase"/>
    <property type="match status" value="1"/>
</dbReference>
<keyword evidence="11" id="KW-0862">Zinc</keyword>
<evidence type="ECO:0000256" key="14">
    <source>
        <dbReference type="ARBA" id="ARBA00044508"/>
    </source>
</evidence>
<dbReference type="Proteomes" id="UP000054166">
    <property type="component" value="Unassembled WGS sequence"/>
</dbReference>
<reference evidence="18 19" key="1">
    <citation type="submission" date="2014-04" db="EMBL/GenBank/DDBJ databases">
        <authorList>
            <consortium name="DOE Joint Genome Institute"/>
            <person name="Kuo A."/>
            <person name="Tarkka M."/>
            <person name="Buscot F."/>
            <person name="Kohler A."/>
            <person name="Nagy L.G."/>
            <person name="Floudas D."/>
            <person name="Copeland A."/>
            <person name="Barry K.W."/>
            <person name="Cichocki N."/>
            <person name="Veneault-Fourrey C."/>
            <person name="LaButti K."/>
            <person name="Lindquist E.A."/>
            <person name="Lipzen A."/>
            <person name="Lundell T."/>
            <person name="Morin E."/>
            <person name="Murat C."/>
            <person name="Sun H."/>
            <person name="Tunlid A."/>
            <person name="Henrissat B."/>
            <person name="Grigoriev I.V."/>
            <person name="Hibbett D.S."/>
            <person name="Martin F."/>
            <person name="Nordberg H.P."/>
            <person name="Cantor M.N."/>
            <person name="Hua S.X."/>
        </authorList>
    </citation>
    <scope>NUCLEOTIDE SEQUENCE [LARGE SCALE GENOMIC DNA]</scope>
    <source>
        <strain evidence="18 19">F 1598</strain>
    </source>
</reference>
<dbReference type="HOGENOM" id="CLU_021364_2_2_1"/>
<keyword evidence="8" id="KW-0677">Repeat</keyword>
<dbReference type="InterPro" id="IPR013083">
    <property type="entry name" value="Znf_RING/FYVE/PHD"/>
</dbReference>
<evidence type="ECO:0000313" key="18">
    <source>
        <dbReference type="EMBL" id="KIM84557.1"/>
    </source>
</evidence>
<dbReference type="OrthoDB" id="1431934at2759"/>
<dbReference type="GO" id="GO:0016567">
    <property type="term" value="P:protein ubiquitination"/>
    <property type="evidence" value="ECO:0007669"/>
    <property type="project" value="InterPro"/>
</dbReference>
<accession>A0A0C3C4J8</accession>
<evidence type="ECO:0000313" key="19">
    <source>
        <dbReference type="Proteomes" id="UP000054166"/>
    </source>
</evidence>
<dbReference type="GO" id="GO:0031090">
    <property type="term" value="C:organelle membrane"/>
    <property type="evidence" value="ECO:0007669"/>
    <property type="project" value="UniProtKB-ARBA"/>
</dbReference>
<dbReference type="GO" id="GO:0061630">
    <property type="term" value="F:ubiquitin protein ligase activity"/>
    <property type="evidence" value="ECO:0007669"/>
    <property type="project" value="UniProtKB-EC"/>
</dbReference>
<keyword evidence="5" id="KW-0808">Transferase</keyword>
<dbReference type="PROSITE" id="PS50089">
    <property type="entry name" value="ZF_RING_2"/>
    <property type="match status" value="1"/>
</dbReference>
<dbReference type="InterPro" id="IPR017907">
    <property type="entry name" value="Znf_RING_CS"/>
</dbReference>
<comment type="similarity">
    <text evidence="14">Belongs to the RBR family. RNF14 subfamily.</text>
</comment>
<comment type="catalytic activity">
    <reaction evidence="1">
        <text>[E2 ubiquitin-conjugating enzyme]-S-ubiquitinyl-L-cysteine + [acceptor protein]-L-lysine = [E2 ubiquitin-conjugating enzyme]-L-cysteine + [acceptor protein]-N(6)-ubiquitinyl-L-lysine.</text>
        <dbReference type="EC" id="2.3.2.31"/>
    </reaction>
</comment>
<dbReference type="Pfam" id="PF22191">
    <property type="entry name" value="IBR_1"/>
    <property type="match status" value="1"/>
</dbReference>
<evidence type="ECO:0000256" key="7">
    <source>
        <dbReference type="ARBA" id="ARBA00022723"/>
    </source>
</evidence>
<dbReference type="PROSITE" id="PS51873">
    <property type="entry name" value="TRIAD"/>
    <property type="match status" value="1"/>
</dbReference>
<dbReference type="GO" id="GO:0008270">
    <property type="term" value="F:zinc ion binding"/>
    <property type="evidence" value="ECO:0007669"/>
    <property type="project" value="UniProtKB-KW"/>
</dbReference>
<keyword evidence="12" id="KW-1133">Transmembrane helix</keyword>
<evidence type="ECO:0000256" key="13">
    <source>
        <dbReference type="ARBA" id="ARBA00023136"/>
    </source>
</evidence>
<keyword evidence="13" id="KW-0472">Membrane</keyword>
<evidence type="ECO:0000259" key="16">
    <source>
        <dbReference type="PROSITE" id="PS50089"/>
    </source>
</evidence>